<evidence type="ECO:0000313" key="6">
    <source>
        <dbReference type="EMBL" id="PZD75015.1"/>
    </source>
</evidence>
<keyword evidence="3" id="KW-0597">Phosphoprotein</keyword>
<dbReference type="GO" id="GO:0006935">
    <property type="term" value="P:chemotaxis"/>
    <property type="evidence" value="ECO:0007669"/>
    <property type="project" value="InterPro"/>
</dbReference>
<comment type="catalytic activity">
    <reaction evidence="1">
        <text>ATP + protein L-histidine = ADP + protein N-phospho-L-histidine.</text>
        <dbReference type="EC" id="2.7.13.3"/>
    </reaction>
</comment>
<evidence type="ECO:0000256" key="3">
    <source>
        <dbReference type="PROSITE-ProRule" id="PRU00110"/>
    </source>
</evidence>
<dbReference type="InterPro" id="IPR004105">
    <property type="entry name" value="CheA-like_dim"/>
</dbReference>
<dbReference type="SMART" id="SM01231">
    <property type="entry name" value="H-kinase_dim"/>
    <property type="match status" value="1"/>
</dbReference>
<dbReference type="InterPro" id="IPR036641">
    <property type="entry name" value="HPT_dom_sf"/>
</dbReference>
<dbReference type="EMBL" id="PQWO01000001">
    <property type="protein sequence ID" value="PZD75015.1"/>
    <property type="molecule type" value="Genomic_DNA"/>
</dbReference>
<accession>A0A2W1JXF8</accession>
<evidence type="ECO:0000256" key="1">
    <source>
        <dbReference type="ARBA" id="ARBA00000085"/>
    </source>
</evidence>
<dbReference type="EC" id="2.7.13.3" evidence="2"/>
<organism evidence="6 7">
    <name type="scientific">Acaryochloris thomasi RCC1774</name>
    <dbReference type="NCBI Taxonomy" id="1764569"/>
    <lineage>
        <taxon>Bacteria</taxon>
        <taxon>Bacillati</taxon>
        <taxon>Cyanobacteriota</taxon>
        <taxon>Cyanophyceae</taxon>
        <taxon>Acaryochloridales</taxon>
        <taxon>Acaryochloridaceae</taxon>
        <taxon>Acaryochloris</taxon>
        <taxon>Acaryochloris thomasi</taxon>
    </lineage>
</organism>
<comment type="caution">
    <text evidence="6">The sequence shown here is derived from an EMBL/GenBank/DDBJ whole genome shotgun (WGS) entry which is preliminary data.</text>
</comment>
<evidence type="ECO:0000259" key="5">
    <source>
        <dbReference type="PROSITE" id="PS50894"/>
    </source>
</evidence>
<protein>
    <recommendedName>
        <fullName evidence="2">histidine kinase</fullName>
        <ecNumber evidence="2">2.7.13.3</ecNumber>
    </recommendedName>
</protein>
<dbReference type="Gene3D" id="3.30.565.10">
    <property type="entry name" value="Histidine kinase-like ATPase, C-terminal domain"/>
    <property type="match status" value="1"/>
</dbReference>
<gene>
    <name evidence="6" type="primary">cheA_1</name>
    <name evidence="6" type="ORF">C1752_00279</name>
</gene>
<dbReference type="Gene3D" id="1.10.287.560">
    <property type="entry name" value="Histidine kinase CheA-like, homodimeric domain"/>
    <property type="match status" value="1"/>
</dbReference>
<dbReference type="CDD" id="cd00088">
    <property type="entry name" value="HPT"/>
    <property type="match status" value="1"/>
</dbReference>
<dbReference type="InterPro" id="IPR008207">
    <property type="entry name" value="Sig_transdc_His_kin_Hpt_dom"/>
</dbReference>
<reference evidence="6 7" key="1">
    <citation type="journal article" date="2018" name="Sci. Rep.">
        <title>A novel species of the marine cyanobacterium Acaryochloris with a unique pigment content and lifestyle.</title>
        <authorList>
            <person name="Partensky F."/>
            <person name="Six C."/>
            <person name="Ratin M."/>
            <person name="Garczarek L."/>
            <person name="Vaulot D."/>
            <person name="Probert I."/>
            <person name="Calteau A."/>
            <person name="Gourvil P."/>
            <person name="Marie D."/>
            <person name="Grebert T."/>
            <person name="Bouchier C."/>
            <person name="Le Panse S."/>
            <person name="Gachenot M."/>
            <person name="Rodriguez F."/>
            <person name="Garrido J.L."/>
        </authorList>
    </citation>
    <scope>NUCLEOTIDE SEQUENCE [LARGE SCALE GENOMIC DNA]</scope>
    <source>
        <strain evidence="6 7">RCC1774</strain>
    </source>
</reference>
<name>A0A2W1JXF8_9CYAN</name>
<dbReference type="Gene3D" id="1.20.120.160">
    <property type="entry name" value="HPT domain"/>
    <property type="match status" value="1"/>
</dbReference>
<dbReference type="SUPFAM" id="SSF55874">
    <property type="entry name" value="ATPase domain of HSP90 chaperone/DNA topoisomerase II/histidine kinase"/>
    <property type="match status" value="1"/>
</dbReference>
<dbReference type="OrthoDB" id="291966at2"/>
<dbReference type="SMART" id="SM00073">
    <property type="entry name" value="HPT"/>
    <property type="match status" value="1"/>
</dbReference>
<dbReference type="InterPro" id="IPR036097">
    <property type="entry name" value="HisK_dim/P_sf"/>
</dbReference>
<sequence length="653" mass="71814">MQPEQQRIMVYFIEEAKEHLNTIEHGLLNLQDVLAEPEMLNDVFRAAHSVKGGAAMLGIHSMQHIAHRLEDYFKVLKEHPIQIDQKLESLFFQGFDALSALTVELESSFALSPDISEQTLNSVEPAFNDLHHHLAQLVGPGVDLSDLLHSAPVAAAPAPVAVTVGAEPDPVCLEAFQTDVLEQLRVMLDVFKRPDEVSHRQELQNVCQGLEDLGQAFQIPGWTDLVEKNRVAIANPGQSWETLAQVVVPELKAARDLVLNNRATEIAPSAALLALLPVETSNANGADDWLGDLFGDEPADTSTNKDLNFLLDDLLQEPQPEAISVNESDSLNLDELLTADAPQPSPAEASPEEPVPATTNFDDLEQLLDEPKAAPVAAPRVAAAAPRASRRVGGNLNQTMKVPVKQLDKLSDLVGELLVSRNTLEDGQDRLRQFLDNLLFQVQQLNDLGQKMEDLYERSLLEGSLLSAAQATSGGGGNSDNGSSTHATGADFDALEMDSFTGFHTLSQEMIERIVRVREAASDIEFVVDSTEQVTRIFRQVTTQVQEGLTKSRMVPFGQVAERLPRAVRDISLKCGKQARLELEGQNTLVDKSILERLYDPLTHLVNNAIFHGIEYPDVRQSVDKETEGLIKIRAFYSGSRPDEVQIENLTPY</sequence>
<dbReference type="AlphaFoldDB" id="A0A2W1JXF8"/>
<dbReference type="Pfam" id="PF02895">
    <property type="entry name" value="H-kinase_dim"/>
    <property type="match status" value="1"/>
</dbReference>
<dbReference type="SUPFAM" id="SSF47226">
    <property type="entry name" value="Histidine-containing phosphotransfer domain, HPT domain"/>
    <property type="match status" value="1"/>
</dbReference>
<feature type="domain" description="HPt" evidence="5">
    <location>
        <begin position="1"/>
        <end position="108"/>
    </location>
</feature>
<dbReference type="InterPro" id="IPR037006">
    <property type="entry name" value="CheA-like_homodim_sf"/>
</dbReference>
<evidence type="ECO:0000256" key="4">
    <source>
        <dbReference type="SAM" id="MobiDB-lite"/>
    </source>
</evidence>
<dbReference type="PANTHER" id="PTHR43395:SF1">
    <property type="entry name" value="CHEMOTAXIS PROTEIN CHEA"/>
    <property type="match status" value="1"/>
</dbReference>
<feature type="region of interest" description="Disordered" evidence="4">
    <location>
        <begin position="469"/>
        <end position="489"/>
    </location>
</feature>
<dbReference type="InterPro" id="IPR051315">
    <property type="entry name" value="Bact_Chemotaxis_CheA"/>
</dbReference>
<dbReference type="Pfam" id="PF01627">
    <property type="entry name" value="Hpt"/>
    <property type="match status" value="1"/>
</dbReference>
<dbReference type="Proteomes" id="UP000248857">
    <property type="component" value="Unassembled WGS sequence"/>
</dbReference>
<dbReference type="GO" id="GO:0005737">
    <property type="term" value="C:cytoplasm"/>
    <property type="evidence" value="ECO:0007669"/>
    <property type="project" value="InterPro"/>
</dbReference>
<dbReference type="GO" id="GO:0000155">
    <property type="term" value="F:phosphorelay sensor kinase activity"/>
    <property type="evidence" value="ECO:0007669"/>
    <property type="project" value="InterPro"/>
</dbReference>
<dbReference type="PANTHER" id="PTHR43395">
    <property type="entry name" value="SENSOR HISTIDINE KINASE CHEA"/>
    <property type="match status" value="1"/>
</dbReference>
<keyword evidence="7" id="KW-1185">Reference proteome</keyword>
<evidence type="ECO:0000256" key="2">
    <source>
        <dbReference type="ARBA" id="ARBA00012438"/>
    </source>
</evidence>
<keyword evidence="6" id="KW-0808">Transferase</keyword>
<evidence type="ECO:0000313" key="7">
    <source>
        <dbReference type="Proteomes" id="UP000248857"/>
    </source>
</evidence>
<proteinExistence type="predicted"/>
<feature type="modified residue" description="Phosphohistidine" evidence="3">
    <location>
        <position position="48"/>
    </location>
</feature>
<dbReference type="InterPro" id="IPR036890">
    <property type="entry name" value="HATPase_C_sf"/>
</dbReference>
<dbReference type="PROSITE" id="PS50894">
    <property type="entry name" value="HPT"/>
    <property type="match status" value="1"/>
</dbReference>
<dbReference type="SUPFAM" id="SSF47384">
    <property type="entry name" value="Homodimeric domain of signal transducing histidine kinase"/>
    <property type="match status" value="1"/>
</dbReference>
<dbReference type="RefSeq" id="WP_110984261.1">
    <property type="nucleotide sequence ID" value="NZ_CAWNWM010000001.1"/>
</dbReference>